<dbReference type="GO" id="GO:0004803">
    <property type="term" value="F:transposase activity"/>
    <property type="evidence" value="ECO:0007669"/>
    <property type="project" value="InterPro"/>
</dbReference>
<feature type="domain" description="Transposase IS116/IS110/IS902 C-terminal" evidence="3">
    <location>
        <begin position="265"/>
        <end position="349"/>
    </location>
</feature>
<dbReference type="SUPFAM" id="SSF48150">
    <property type="entry name" value="DNA-glycosylase"/>
    <property type="match status" value="1"/>
</dbReference>
<feature type="domain" description="Transposase IS110-like N-terminal" evidence="2">
    <location>
        <begin position="77"/>
        <end position="220"/>
    </location>
</feature>
<dbReference type="NCBIfam" id="NF033542">
    <property type="entry name" value="transpos_IS110"/>
    <property type="match status" value="1"/>
</dbReference>
<dbReference type="AlphaFoldDB" id="A0A318EYM5"/>
<gene>
    <name evidence="4" type="ORF">DET57_1621</name>
</gene>
<dbReference type="InterPro" id="IPR047650">
    <property type="entry name" value="Transpos_IS110"/>
</dbReference>
<evidence type="ECO:0000259" key="2">
    <source>
        <dbReference type="Pfam" id="PF01548"/>
    </source>
</evidence>
<reference evidence="4 5" key="1">
    <citation type="submission" date="2018-05" db="EMBL/GenBank/DDBJ databases">
        <title>Freshwater and sediment microbial communities from various areas in North America, analyzing microbe dynamics in response to fracking.</title>
        <authorList>
            <person name="Lamendella R."/>
        </authorList>
    </citation>
    <scope>NUCLEOTIDE SEQUENCE [LARGE SCALE GENOMIC DNA]</scope>
    <source>
        <strain evidence="4 5">67</strain>
    </source>
</reference>
<comment type="caution">
    <text evidence="4">The sequence shown here is derived from an EMBL/GenBank/DDBJ whole genome shotgun (WGS) entry which is preliminary data.</text>
</comment>
<accession>A0A318EYM5</accession>
<dbReference type="EMBL" id="QJJG01000062">
    <property type="protein sequence ID" value="PXW30868.1"/>
    <property type="molecule type" value="Genomic_DNA"/>
</dbReference>
<keyword evidence="1" id="KW-0175">Coiled coil</keyword>
<organism evidence="4 5">
    <name type="scientific">Klebsiella oxytoca</name>
    <dbReference type="NCBI Taxonomy" id="571"/>
    <lineage>
        <taxon>Bacteria</taxon>
        <taxon>Pseudomonadati</taxon>
        <taxon>Pseudomonadota</taxon>
        <taxon>Gammaproteobacteria</taxon>
        <taxon>Enterobacterales</taxon>
        <taxon>Enterobacteriaceae</taxon>
        <taxon>Klebsiella/Raoultella group</taxon>
        <taxon>Klebsiella</taxon>
    </lineage>
</organism>
<feature type="non-terminal residue" evidence="4">
    <location>
        <position position="1"/>
    </location>
</feature>
<feature type="coiled-coil region" evidence="1">
    <location>
        <begin position="229"/>
        <end position="263"/>
    </location>
</feature>
<dbReference type="InterPro" id="IPR003346">
    <property type="entry name" value="Transposase_20"/>
</dbReference>
<dbReference type="Proteomes" id="UP000247485">
    <property type="component" value="Unassembled WGS sequence"/>
</dbReference>
<dbReference type="GO" id="GO:0006281">
    <property type="term" value="P:DNA repair"/>
    <property type="evidence" value="ECO:0007669"/>
    <property type="project" value="InterPro"/>
</dbReference>
<dbReference type="InterPro" id="IPR011257">
    <property type="entry name" value="DNA_glycosylase"/>
</dbReference>
<evidence type="ECO:0000259" key="3">
    <source>
        <dbReference type="Pfam" id="PF02371"/>
    </source>
</evidence>
<proteinExistence type="predicted"/>
<name>A0A318EYM5_KLEOX</name>
<dbReference type="GO" id="GO:0003677">
    <property type="term" value="F:DNA binding"/>
    <property type="evidence" value="ECO:0007669"/>
    <property type="project" value="InterPro"/>
</dbReference>
<dbReference type="InterPro" id="IPR002525">
    <property type="entry name" value="Transp_IS110-like_N"/>
</dbReference>
<dbReference type="PANTHER" id="PTHR33055">
    <property type="entry name" value="TRANSPOSASE FOR INSERTION SEQUENCE ELEMENT IS1111A"/>
    <property type="match status" value="1"/>
</dbReference>
<sequence>PVRACMMTPSERTGQFSLMAVRMPCPGLGFRACSVDPLHRTAVLSHVINRTGIMDRLSPVTRIRKVGFTMENEQHFIGIDVAKAKLDVDILRPDGRHRGKKFDNTLSGHEELVRWLRSHDVNHAHVCMESTSTYMEDAAIYLSDAGYTVSIINPALSKGFAQSEGLRSKTDKVDARMLAHFCREKRPSAWEAPHPTERALKALVLRHQALTEMQTQEKNRQETAPEVQLASIDVLLECLRAELKRIEKQIKDLTDNNPDMKQRRKLLNSIPGIGEKTAAVLLAYTGLKLRFATARQFAAYAGLTPVQHESGSSVMRASRMSKAGPVHLRKALYMPAMSALYHTAWGKAFRKRLEGNGKRAKVIIGAMMRKLAQVAYGVLKSGEPFDASQHRMQTG</sequence>
<dbReference type="Pfam" id="PF01548">
    <property type="entry name" value="DEDD_Tnp_IS110"/>
    <property type="match status" value="1"/>
</dbReference>
<dbReference type="GO" id="GO:0006313">
    <property type="term" value="P:DNA transposition"/>
    <property type="evidence" value="ECO:0007669"/>
    <property type="project" value="InterPro"/>
</dbReference>
<dbReference type="PANTHER" id="PTHR33055:SF3">
    <property type="entry name" value="PUTATIVE TRANSPOSASE FOR IS117-RELATED"/>
    <property type="match status" value="1"/>
</dbReference>
<evidence type="ECO:0000313" key="5">
    <source>
        <dbReference type="Proteomes" id="UP000247485"/>
    </source>
</evidence>
<protein>
    <submittedName>
        <fullName evidence="4">Transposase</fullName>
    </submittedName>
</protein>
<evidence type="ECO:0000313" key="4">
    <source>
        <dbReference type="EMBL" id="PXW30868.1"/>
    </source>
</evidence>
<evidence type="ECO:0000256" key="1">
    <source>
        <dbReference type="SAM" id="Coils"/>
    </source>
</evidence>
<dbReference type="Pfam" id="PF02371">
    <property type="entry name" value="Transposase_20"/>
    <property type="match status" value="1"/>
</dbReference>